<gene>
    <name evidence="3" type="ORF">FA743_11825</name>
</gene>
<sequence>MTLQNEETRPFDTMSVALGTTPRADPAGTLGVDLDDNGHIAIDAMQRTSLDGVSAIGDVPNGIDQIAVATGQGAVAASAIHDDLSASRS</sequence>
<dbReference type="SUPFAM" id="SSF51905">
    <property type="entry name" value="FAD/NAD(P)-binding domain"/>
    <property type="match status" value="1"/>
</dbReference>
<dbReference type="PRINTS" id="PR00368">
    <property type="entry name" value="FADPNR"/>
</dbReference>
<dbReference type="Proteomes" id="UP000309747">
    <property type="component" value="Unassembled WGS sequence"/>
</dbReference>
<proteinExistence type="predicted"/>
<name>A0A4U0R9Z9_9RHOB</name>
<feature type="region of interest" description="Disordered" evidence="1">
    <location>
        <begin position="1"/>
        <end position="25"/>
    </location>
</feature>
<accession>A0A4U0R9Z9</accession>
<dbReference type="GO" id="GO:0016491">
    <property type="term" value="F:oxidoreductase activity"/>
    <property type="evidence" value="ECO:0007669"/>
    <property type="project" value="InterPro"/>
</dbReference>
<comment type="caution">
    <text evidence="3">The sequence shown here is derived from an EMBL/GenBank/DDBJ whole genome shotgun (WGS) entry which is preliminary data.</text>
</comment>
<dbReference type="InterPro" id="IPR023753">
    <property type="entry name" value="FAD/NAD-binding_dom"/>
</dbReference>
<dbReference type="OrthoDB" id="9786503at2"/>
<feature type="domain" description="FAD/NAD(P)-binding" evidence="2">
    <location>
        <begin position="2"/>
        <end position="73"/>
    </location>
</feature>
<dbReference type="Gene3D" id="3.50.50.60">
    <property type="entry name" value="FAD/NAD(P)-binding domain"/>
    <property type="match status" value="1"/>
</dbReference>
<protein>
    <submittedName>
        <fullName evidence="3">NAD(P)/FAD-dependent oxidoreductase</fullName>
    </submittedName>
</protein>
<dbReference type="RefSeq" id="WP_136886317.1">
    <property type="nucleotide sequence ID" value="NZ_SUNI01000011.1"/>
</dbReference>
<keyword evidence="4" id="KW-1185">Reference proteome</keyword>
<dbReference type="EMBL" id="SUNI01000011">
    <property type="protein sequence ID" value="TJZ91212.1"/>
    <property type="molecule type" value="Genomic_DNA"/>
</dbReference>
<feature type="compositionally biased region" description="Basic and acidic residues" evidence="1">
    <location>
        <begin position="1"/>
        <end position="10"/>
    </location>
</feature>
<evidence type="ECO:0000256" key="1">
    <source>
        <dbReference type="SAM" id="MobiDB-lite"/>
    </source>
</evidence>
<dbReference type="InterPro" id="IPR036188">
    <property type="entry name" value="FAD/NAD-bd_sf"/>
</dbReference>
<reference evidence="3 4" key="1">
    <citation type="submission" date="2019-04" db="EMBL/GenBank/DDBJ databases">
        <authorList>
            <person name="Li J."/>
        </authorList>
    </citation>
    <scope>NUCLEOTIDE SEQUENCE [LARGE SCALE GENOMIC DNA]</scope>
    <source>
        <strain evidence="3 4">KCTC 42687</strain>
    </source>
</reference>
<evidence type="ECO:0000313" key="3">
    <source>
        <dbReference type="EMBL" id="TJZ91212.1"/>
    </source>
</evidence>
<evidence type="ECO:0000259" key="2">
    <source>
        <dbReference type="Pfam" id="PF07992"/>
    </source>
</evidence>
<organism evidence="3 4">
    <name type="scientific">Paracoccus gahaiensis</name>
    <dbReference type="NCBI Taxonomy" id="1706839"/>
    <lineage>
        <taxon>Bacteria</taxon>
        <taxon>Pseudomonadati</taxon>
        <taxon>Pseudomonadota</taxon>
        <taxon>Alphaproteobacteria</taxon>
        <taxon>Rhodobacterales</taxon>
        <taxon>Paracoccaceae</taxon>
        <taxon>Paracoccus</taxon>
    </lineage>
</organism>
<evidence type="ECO:0000313" key="4">
    <source>
        <dbReference type="Proteomes" id="UP000309747"/>
    </source>
</evidence>
<dbReference type="AlphaFoldDB" id="A0A4U0R9Z9"/>
<dbReference type="Pfam" id="PF07992">
    <property type="entry name" value="Pyr_redox_2"/>
    <property type="match status" value="1"/>
</dbReference>